<dbReference type="OrthoDB" id="3259324at2759"/>
<keyword evidence="1" id="KW-1133">Transmembrane helix</keyword>
<evidence type="ECO:0000313" key="3">
    <source>
        <dbReference type="Proteomes" id="UP000054007"/>
    </source>
</evidence>
<dbReference type="STRING" id="1314674.A0A0D7AXL8"/>
<dbReference type="AlphaFoldDB" id="A0A0D7AXL8"/>
<feature type="transmembrane region" description="Helical" evidence="1">
    <location>
        <begin position="71"/>
        <end position="90"/>
    </location>
</feature>
<protein>
    <recommendedName>
        <fullName evidence="4">Amino acid transporter transmembrane domain-containing protein</fullName>
    </recommendedName>
</protein>
<feature type="transmembrane region" description="Helical" evidence="1">
    <location>
        <begin position="394"/>
        <end position="417"/>
    </location>
</feature>
<keyword evidence="3" id="KW-1185">Reference proteome</keyword>
<keyword evidence="1" id="KW-0472">Membrane</keyword>
<name>A0A0D7AXL8_9AGAR</name>
<organism evidence="2 3">
    <name type="scientific">Cylindrobasidium torrendii FP15055 ss-10</name>
    <dbReference type="NCBI Taxonomy" id="1314674"/>
    <lineage>
        <taxon>Eukaryota</taxon>
        <taxon>Fungi</taxon>
        <taxon>Dikarya</taxon>
        <taxon>Basidiomycota</taxon>
        <taxon>Agaricomycotina</taxon>
        <taxon>Agaricomycetes</taxon>
        <taxon>Agaricomycetidae</taxon>
        <taxon>Agaricales</taxon>
        <taxon>Marasmiineae</taxon>
        <taxon>Physalacriaceae</taxon>
        <taxon>Cylindrobasidium</taxon>
    </lineage>
</organism>
<sequence>MSPSPRTSISSSARSSPVLTALDSSSHLILVHDDNSDTGSPLDFSLDDPDDDEQVFDASGNGAAPLSPPLVLLYLLAPLLKLGAVLLPHTRLPLKIGLPAFFLFAVLAAFTRRILYMLSRYLRKGELEDVVLEVFAKGRGKEKTRAFLRTIVRGGTGALRIIVSAMYLRNAVEILAPLFPSELSFPPDILLTAILAIVLFPLSLGKSLGSLRTQYCTGASVITYILWLILACVAHAKGTLRSYKPMGTLWSGITTIAFAFAAPSTLSLYSSLKAGMPAAISTAKPSKAHSFMILSIASVLVAVVLTVPLMIFSAFPTTPRIQGTSYPLEPYIATFAAASLVLFIPPMMVMTPNLPIPERVRQSTTIPLSRLGLYIPIVVISLLPPVAFGVFSDIALTSALLGTFILPALLHITAHYVKRPLSIVMNTPHPNTGLDELLQRKERSLQRAQLKKRIIWDLGVWFLLLPLGGGGMAWVVGRLSGQW</sequence>
<feature type="transmembrane region" description="Helical" evidence="1">
    <location>
        <begin position="331"/>
        <end position="350"/>
    </location>
</feature>
<dbReference type="Proteomes" id="UP000054007">
    <property type="component" value="Unassembled WGS sequence"/>
</dbReference>
<feature type="transmembrane region" description="Helical" evidence="1">
    <location>
        <begin position="96"/>
        <end position="115"/>
    </location>
</feature>
<evidence type="ECO:0000313" key="2">
    <source>
        <dbReference type="EMBL" id="KIY63123.1"/>
    </source>
</evidence>
<evidence type="ECO:0000256" key="1">
    <source>
        <dbReference type="SAM" id="Phobius"/>
    </source>
</evidence>
<reference evidence="2 3" key="1">
    <citation type="journal article" date="2015" name="Fungal Genet. Biol.">
        <title>Evolution of novel wood decay mechanisms in Agaricales revealed by the genome sequences of Fistulina hepatica and Cylindrobasidium torrendii.</title>
        <authorList>
            <person name="Floudas D."/>
            <person name="Held B.W."/>
            <person name="Riley R."/>
            <person name="Nagy L.G."/>
            <person name="Koehler G."/>
            <person name="Ransdell A.S."/>
            <person name="Younus H."/>
            <person name="Chow J."/>
            <person name="Chiniquy J."/>
            <person name="Lipzen A."/>
            <person name="Tritt A."/>
            <person name="Sun H."/>
            <person name="Haridas S."/>
            <person name="LaButti K."/>
            <person name="Ohm R.A."/>
            <person name="Kues U."/>
            <person name="Blanchette R.A."/>
            <person name="Grigoriev I.V."/>
            <person name="Minto R.E."/>
            <person name="Hibbett D.S."/>
        </authorList>
    </citation>
    <scope>NUCLEOTIDE SEQUENCE [LARGE SCALE GENOMIC DNA]</scope>
    <source>
        <strain evidence="2 3">FP15055 ss-10</strain>
    </source>
</reference>
<proteinExistence type="predicted"/>
<feature type="transmembrane region" description="Helical" evidence="1">
    <location>
        <begin position="248"/>
        <end position="269"/>
    </location>
</feature>
<feature type="transmembrane region" description="Helical" evidence="1">
    <location>
        <begin position="371"/>
        <end position="388"/>
    </location>
</feature>
<keyword evidence="1" id="KW-0812">Transmembrane</keyword>
<accession>A0A0D7AXL8</accession>
<feature type="transmembrane region" description="Helical" evidence="1">
    <location>
        <begin position="215"/>
        <end position="236"/>
    </location>
</feature>
<feature type="transmembrane region" description="Helical" evidence="1">
    <location>
        <begin position="290"/>
        <end position="311"/>
    </location>
</feature>
<gene>
    <name evidence="2" type="ORF">CYLTODRAFT_360463</name>
</gene>
<evidence type="ECO:0008006" key="4">
    <source>
        <dbReference type="Google" id="ProtNLM"/>
    </source>
</evidence>
<dbReference type="EMBL" id="KN880720">
    <property type="protein sequence ID" value="KIY63123.1"/>
    <property type="molecule type" value="Genomic_DNA"/>
</dbReference>
<feature type="transmembrane region" description="Helical" evidence="1">
    <location>
        <begin position="454"/>
        <end position="476"/>
    </location>
</feature>
<feature type="transmembrane region" description="Helical" evidence="1">
    <location>
        <begin position="189"/>
        <end position="208"/>
    </location>
</feature>